<gene>
    <name evidence="1" type="ORF">IZO911_LOCUS33260</name>
</gene>
<dbReference type="PANTHER" id="PTHR11941">
    <property type="entry name" value="ENOYL-COA HYDRATASE-RELATED"/>
    <property type="match status" value="1"/>
</dbReference>
<reference evidence="1" key="1">
    <citation type="submission" date="2021-02" db="EMBL/GenBank/DDBJ databases">
        <authorList>
            <person name="Nowell W R."/>
        </authorList>
    </citation>
    <scope>NUCLEOTIDE SEQUENCE</scope>
</reference>
<proteinExistence type="predicted"/>
<protein>
    <submittedName>
        <fullName evidence="1">Uncharacterized protein</fullName>
    </submittedName>
</protein>
<dbReference type="GO" id="GO:0003824">
    <property type="term" value="F:catalytic activity"/>
    <property type="evidence" value="ECO:0007669"/>
    <property type="project" value="UniProtKB-ARBA"/>
</dbReference>
<dbReference type="PANTHER" id="PTHR11941:SF54">
    <property type="entry name" value="ENOYL-COA HYDRATASE, MITOCHONDRIAL"/>
    <property type="match status" value="1"/>
</dbReference>
<dbReference type="GO" id="GO:0006635">
    <property type="term" value="P:fatty acid beta-oxidation"/>
    <property type="evidence" value="ECO:0007669"/>
    <property type="project" value="TreeGrafter"/>
</dbReference>
<dbReference type="Pfam" id="PF00378">
    <property type="entry name" value="ECH_1"/>
    <property type="match status" value="1"/>
</dbReference>
<dbReference type="Gene3D" id="3.90.226.10">
    <property type="entry name" value="2-enoyl-CoA Hydratase, Chain A, domain 1"/>
    <property type="match status" value="1"/>
</dbReference>
<dbReference type="InterPro" id="IPR029045">
    <property type="entry name" value="ClpP/crotonase-like_dom_sf"/>
</dbReference>
<dbReference type="SUPFAM" id="SSF52096">
    <property type="entry name" value="ClpP/crotonase"/>
    <property type="match status" value="1"/>
</dbReference>
<organism evidence="1 2">
    <name type="scientific">Adineta steineri</name>
    <dbReference type="NCBI Taxonomy" id="433720"/>
    <lineage>
        <taxon>Eukaryota</taxon>
        <taxon>Metazoa</taxon>
        <taxon>Spiralia</taxon>
        <taxon>Gnathifera</taxon>
        <taxon>Rotifera</taxon>
        <taxon>Eurotatoria</taxon>
        <taxon>Bdelloidea</taxon>
        <taxon>Adinetida</taxon>
        <taxon>Adinetidae</taxon>
        <taxon>Adineta</taxon>
    </lineage>
</organism>
<evidence type="ECO:0000313" key="2">
    <source>
        <dbReference type="Proteomes" id="UP000663860"/>
    </source>
</evidence>
<dbReference type="CDD" id="cd06558">
    <property type="entry name" value="crotonase-like"/>
    <property type="match status" value="1"/>
</dbReference>
<name>A0A815CP40_9BILA</name>
<dbReference type="InterPro" id="IPR001753">
    <property type="entry name" value="Enoyl-CoA_hydra/iso"/>
</dbReference>
<dbReference type="AlphaFoldDB" id="A0A815CP40"/>
<dbReference type="EMBL" id="CAJNOE010000603">
    <property type="protein sequence ID" value="CAF1286338.1"/>
    <property type="molecule type" value="Genomic_DNA"/>
</dbReference>
<accession>A0A815CP40</accession>
<sequence>MAAIQQHWKNLSISLKDAILTISMNRPKVNAMSIELLNDLEQAFNHASKNDDVKGVHLRSNFRSIFSAGADLSDMYARCSKRDRPPIEKFVFDTLTRGVASPLLCTKPVACSLDGHAIAGGLILALACDYISMGTRKPFLVGITEVAVGVPFPVVPLEIIRHQLDPQLAQRLIFDANNISSTDLSIRCERSETPDDLAQKWLKMMKERPLQDQNRPFLLRLSKPSLSSNKLIKNIYHLVHNKTSEEQLVFNNDGNAIITLYSDRYSQCSMKFETINPNLFDYGTFIRMTVSTDPSKNL</sequence>
<evidence type="ECO:0000313" key="1">
    <source>
        <dbReference type="EMBL" id="CAF1286338.1"/>
    </source>
</evidence>
<comment type="caution">
    <text evidence="1">The sequence shown here is derived from an EMBL/GenBank/DDBJ whole genome shotgun (WGS) entry which is preliminary data.</text>
</comment>
<dbReference type="Proteomes" id="UP000663860">
    <property type="component" value="Unassembled WGS sequence"/>
</dbReference>